<accession>A0A1D2MX56</accession>
<feature type="transmembrane region" description="Helical" evidence="2">
    <location>
        <begin position="64"/>
        <end position="85"/>
    </location>
</feature>
<evidence type="ECO:0000256" key="1">
    <source>
        <dbReference type="SAM" id="Coils"/>
    </source>
</evidence>
<proteinExistence type="predicted"/>
<evidence type="ECO:0000256" key="2">
    <source>
        <dbReference type="SAM" id="Phobius"/>
    </source>
</evidence>
<dbReference type="EMBL" id="LJIJ01000432">
    <property type="protein sequence ID" value="ODM97552.1"/>
    <property type="molecule type" value="Genomic_DNA"/>
</dbReference>
<evidence type="ECO:0000313" key="4">
    <source>
        <dbReference type="Proteomes" id="UP000094527"/>
    </source>
</evidence>
<dbReference type="AlphaFoldDB" id="A0A1D2MX56"/>
<sequence>MEARNPIRVILLILQRRTNEGQGNPPITRMLGRRLRQEFAPPGSFSNSTRKFFNCLSFRFKSDFLLVVFGLLIVTMAPFILNHLISNDPPMLTSASLPLPNNSAALQTNFSIYHLHDDNIIRKVGGIGQDYTHAEQIILETEYRLQSCLKRNEEYVQTVLQFEEEISRLRENYSDLLLKERNTRQRLVLAVKRFRDEHLCIPMRTVYVFVILSIVLVAIVSIFRVGFKLNGLVF</sequence>
<keyword evidence="2" id="KW-1133">Transmembrane helix</keyword>
<feature type="transmembrane region" description="Helical" evidence="2">
    <location>
        <begin position="206"/>
        <end position="227"/>
    </location>
</feature>
<keyword evidence="4" id="KW-1185">Reference proteome</keyword>
<feature type="coiled-coil region" evidence="1">
    <location>
        <begin position="152"/>
        <end position="179"/>
    </location>
</feature>
<protein>
    <recommendedName>
        <fullName evidence="5">Transmembrane protein</fullName>
    </recommendedName>
</protein>
<gene>
    <name evidence="3" type="ORF">Ocin01_09120</name>
</gene>
<keyword evidence="1" id="KW-0175">Coiled coil</keyword>
<keyword evidence="2" id="KW-0472">Membrane</keyword>
<organism evidence="3 4">
    <name type="scientific">Orchesella cincta</name>
    <name type="common">Springtail</name>
    <name type="synonym">Podura cincta</name>
    <dbReference type="NCBI Taxonomy" id="48709"/>
    <lineage>
        <taxon>Eukaryota</taxon>
        <taxon>Metazoa</taxon>
        <taxon>Ecdysozoa</taxon>
        <taxon>Arthropoda</taxon>
        <taxon>Hexapoda</taxon>
        <taxon>Collembola</taxon>
        <taxon>Entomobryomorpha</taxon>
        <taxon>Entomobryoidea</taxon>
        <taxon>Orchesellidae</taxon>
        <taxon>Orchesellinae</taxon>
        <taxon>Orchesella</taxon>
    </lineage>
</organism>
<dbReference type="Proteomes" id="UP000094527">
    <property type="component" value="Unassembled WGS sequence"/>
</dbReference>
<name>A0A1D2MX56_ORCCI</name>
<reference evidence="3 4" key="1">
    <citation type="journal article" date="2016" name="Genome Biol. Evol.">
        <title>Gene Family Evolution Reflects Adaptation to Soil Environmental Stressors in the Genome of the Collembolan Orchesella cincta.</title>
        <authorList>
            <person name="Faddeeva-Vakhrusheva A."/>
            <person name="Derks M.F."/>
            <person name="Anvar S.Y."/>
            <person name="Agamennone V."/>
            <person name="Suring W."/>
            <person name="Smit S."/>
            <person name="van Straalen N.M."/>
            <person name="Roelofs D."/>
        </authorList>
    </citation>
    <scope>NUCLEOTIDE SEQUENCE [LARGE SCALE GENOMIC DNA]</scope>
    <source>
        <tissue evidence="3">Mixed pool</tissue>
    </source>
</reference>
<evidence type="ECO:0000313" key="3">
    <source>
        <dbReference type="EMBL" id="ODM97552.1"/>
    </source>
</evidence>
<evidence type="ECO:0008006" key="5">
    <source>
        <dbReference type="Google" id="ProtNLM"/>
    </source>
</evidence>
<keyword evidence="2" id="KW-0812">Transmembrane</keyword>
<comment type="caution">
    <text evidence="3">The sequence shown here is derived from an EMBL/GenBank/DDBJ whole genome shotgun (WGS) entry which is preliminary data.</text>
</comment>